<dbReference type="STRING" id="32507.ENSNBRP00000014358"/>
<dbReference type="Gene3D" id="6.10.250.540">
    <property type="match status" value="1"/>
</dbReference>
<feature type="domain" description="E2F/DP family winged-helix DNA-binding" evidence="7">
    <location>
        <begin position="15"/>
        <end position="81"/>
    </location>
</feature>
<evidence type="ECO:0000256" key="1">
    <source>
        <dbReference type="ARBA" id="ARBA00010940"/>
    </source>
</evidence>
<reference evidence="8" key="2">
    <citation type="submission" date="2025-09" db="UniProtKB">
        <authorList>
            <consortium name="Ensembl"/>
        </authorList>
    </citation>
    <scope>IDENTIFICATION</scope>
</reference>
<evidence type="ECO:0000256" key="4">
    <source>
        <dbReference type="ARBA" id="ARBA00023163"/>
    </source>
</evidence>
<comment type="subcellular location">
    <subcellularLocation>
        <location evidence="5">Nucleus</location>
    </subcellularLocation>
</comment>
<evidence type="ECO:0000259" key="7">
    <source>
        <dbReference type="SMART" id="SM01372"/>
    </source>
</evidence>
<dbReference type="Proteomes" id="UP000261580">
    <property type="component" value="Unassembled WGS sequence"/>
</dbReference>
<keyword evidence="6" id="KW-0175">Coiled coil</keyword>
<dbReference type="SUPFAM" id="SSF46785">
    <property type="entry name" value="Winged helix' DNA-binding domain"/>
    <property type="match status" value="1"/>
</dbReference>
<protein>
    <submittedName>
        <fullName evidence="8">E2F transcription factor 5</fullName>
    </submittedName>
</protein>
<dbReference type="FunFam" id="1.10.10.10:FF:000008">
    <property type="entry name" value="E2F transcription factor 1"/>
    <property type="match status" value="1"/>
</dbReference>
<dbReference type="Bgee" id="ENSNBRG00000011093">
    <property type="expression patterns" value="Expressed in testis and 1 other cell type or tissue"/>
</dbReference>
<evidence type="ECO:0000256" key="6">
    <source>
        <dbReference type="SAM" id="Coils"/>
    </source>
</evidence>
<dbReference type="GeneTree" id="ENSGT00940000157353"/>
<keyword evidence="3 5" id="KW-0238">DNA-binding</keyword>
<keyword evidence="5" id="KW-0539">Nucleus</keyword>
<dbReference type="Pfam" id="PF02319">
    <property type="entry name" value="WHD_E2F_TDP"/>
    <property type="match status" value="1"/>
</dbReference>
<dbReference type="InterPro" id="IPR003316">
    <property type="entry name" value="E2F_WHTH_DNA-bd_dom"/>
</dbReference>
<dbReference type="GO" id="GO:0000978">
    <property type="term" value="F:RNA polymerase II cis-regulatory region sequence-specific DNA binding"/>
    <property type="evidence" value="ECO:0007669"/>
    <property type="project" value="InterPro"/>
</dbReference>
<dbReference type="GO" id="GO:0007141">
    <property type="term" value="P:male meiosis I"/>
    <property type="evidence" value="ECO:0007669"/>
    <property type="project" value="Ensembl"/>
</dbReference>
<dbReference type="InterPro" id="IPR036388">
    <property type="entry name" value="WH-like_DNA-bd_sf"/>
</dbReference>
<dbReference type="GO" id="GO:0019101">
    <property type="term" value="P:female somatic sex determination"/>
    <property type="evidence" value="ECO:0007669"/>
    <property type="project" value="Ensembl"/>
</dbReference>
<accession>A0A3Q4H384</accession>
<dbReference type="InterPro" id="IPR037241">
    <property type="entry name" value="E2F-DP_heterodim"/>
</dbReference>
<dbReference type="SMART" id="SM01372">
    <property type="entry name" value="E2F_TDP"/>
    <property type="match status" value="1"/>
</dbReference>
<evidence type="ECO:0000256" key="2">
    <source>
        <dbReference type="ARBA" id="ARBA00023015"/>
    </source>
</evidence>
<dbReference type="InterPro" id="IPR036390">
    <property type="entry name" value="WH_DNA-bd_sf"/>
</dbReference>
<evidence type="ECO:0000313" key="9">
    <source>
        <dbReference type="Proteomes" id="UP000261580"/>
    </source>
</evidence>
<dbReference type="AlphaFoldDB" id="A0A3Q4H384"/>
<organism evidence="8 9">
    <name type="scientific">Neolamprologus brichardi</name>
    <name type="common">Fairy cichlid</name>
    <name type="synonym">Lamprologus brichardi</name>
    <dbReference type="NCBI Taxonomy" id="32507"/>
    <lineage>
        <taxon>Eukaryota</taxon>
        <taxon>Metazoa</taxon>
        <taxon>Chordata</taxon>
        <taxon>Craniata</taxon>
        <taxon>Vertebrata</taxon>
        <taxon>Euteleostomi</taxon>
        <taxon>Actinopterygii</taxon>
        <taxon>Neopterygii</taxon>
        <taxon>Teleostei</taxon>
        <taxon>Neoteleostei</taxon>
        <taxon>Acanthomorphata</taxon>
        <taxon>Ovalentaria</taxon>
        <taxon>Cichlomorphae</taxon>
        <taxon>Cichliformes</taxon>
        <taxon>Cichlidae</taxon>
        <taxon>African cichlids</taxon>
        <taxon>Pseudocrenilabrinae</taxon>
        <taxon>Lamprologini</taxon>
        <taxon>Neolamprologus</taxon>
    </lineage>
</organism>
<dbReference type="GO" id="GO:1903251">
    <property type="term" value="P:multi-ciliated epithelial cell differentiation"/>
    <property type="evidence" value="ECO:0007669"/>
    <property type="project" value="Ensembl"/>
</dbReference>
<dbReference type="Gene3D" id="1.10.10.10">
    <property type="entry name" value="Winged helix-like DNA-binding domain superfamily/Winged helix DNA-binding domain"/>
    <property type="match status" value="1"/>
</dbReference>
<keyword evidence="9" id="KW-1185">Reference proteome</keyword>
<proteinExistence type="inferred from homology"/>
<evidence type="ECO:0000256" key="3">
    <source>
        <dbReference type="ARBA" id="ARBA00023125"/>
    </source>
</evidence>
<dbReference type="Ensembl" id="ENSNBRT00000014748.1">
    <property type="protein sequence ID" value="ENSNBRP00000014358.1"/>
    <property type="gene ID" value="ENSNBRG00000011093.1"/>
</dbReference>
<dbReference type="PANTHER" id="PTHR12081">
    <property type="entry name" value="TRANSCRIPTION FACTOR E2F"/>
    <property type="match status" value="1"/>
</dbReference>
<name>A0A3Q4H384_NEOBR</name>
<keyword evidence="4 5" id="KW-0804">Transcription</keyword>
<evidence type="ECO:0000256" key="5">
    <source>
        <dbReference type="RuleBase" id="RU003796"/>
    </source>
</evidence>
<dbReference type="SUPFAM" id="SSF144074">
    <property type="entry name" value="E2F-DP heterodimerization region"/>
    <property type="match status" value="1"/>
</dbReference>
<feature type="coiled-coil region" evidence="6">
    <location>
        <begin position="88"/>
        <end position="129"/>
    </location>
</feature>
<keyword evidence="2 5" id="KW-0805">Transcription regulation</keyword>
<dbReference type="InterPro" id="IPR015633">
    <property type="entry name" value="E2F"/>
</dbReference>
<dbReference type="OMA" id="AYPSALC"/>
<dbReference type="GO" id="GO:0000981">
    <property type="term" value="F:DNA-binding transcription factor activity, RNA polymerase II-specific"/>
    <property type="evidence" value="ECO:0007669"/>
    <property type="project" value="TreeGrafter"/>
</dbReference>
<dbReference type="GO" id="GO:0090575">
    <property type="term" value="C:RNA polymerase II transcription regulator complex"/>
    <property type="evidence" value="ECO:0007669"/>
    <property type="project" value="TreeGrafter"/>
</dbReference>
<comment type="similarity">
    <text evidence="1 5">Belongs to the E2F/DP family.</text>
</comment>
<reference evidence="8" key="1">
    <citation type="submission" date="2025-08" db="UniProtKB">
        <authorList>
            <consortium name="Ensembl"/>
        </authorList>
    </citation>
    <scope>IDENTIFICATION</scope>
</reference>
<sequence length="142" mass="16356">MEFETTETARSTSSRHEKSLGLLTIKFVSLLQEAKDGVLDLKVAADSLAVKQKRRIYDITNVLEGVGLIEKKNKNVIQWRCETKCFQTGEALEQVNVLKAQIAELEAQEKELDNQKAWLEENIKHLNHDPIVNTYPFYDYIF</sequence>
<evidence type="ECO:0000313" key="8">
    <source>
        <dbReference type="Ensembl" id="ENSNBRP00000014358.1"/>
    </source>
</evidence>
<dbReference type="PANTHER" id="PTHR12081:SF35">
    <property type="entry name" value="TRANSCRIPTION FACTOR E2F5"/>
    <property type="match status" value="1"/>
</dbReference>